<dbReference type="GO" id="GO:0009236">
    <property type="term" value="P:cobalamin biosynthetic process"/>
    <property type="evidence" value="ECO:0007669"/>
    <property type="project" value="UniProtKB-UniRule"/>
</dbReference>
<evidence type="ECO:0000256" key="5">
    <source>
        <dbReference type="ARBA" id="ARBA00022573"/>
    </source>
</evidence>
<dbReference type="GO" id="GO:0048472">
    <property type="term" value="F:threonine-phosphate decarboxylase activity"/>
    <property type="evidence" value="ECO:0007669"/>
    <property type="project" value="InterPro"/>
</dbReference>
<keyword evidence="6 9" id="KW-0812">Transmembrane</keyword>
<evidence type="ECO:0000256" key="6">
    <source>
        <dbReference type="ARBA" id="ARBA00022692"/>
    </source>
</evidence>
<evidence type="ECO:0000256" key="7">
    <source>
        <dbReference type="ARBA" id="ARBA00022989"/>
    </source>
</evidence>
<name>E7RVM2_9BURK</name>
<evidence type="ECO:0000256" key="8">
    <source>
        <dbReference type="ARBA" id="ARBA00023136"/>
    </source>
</evidence>
<dbReference type="UniPathway" id="UPA00148"/>
<proteinExistence type="inferred from homology"/>
<comment type="function">
    <text evidence="9">Converts cobyric acid to cobinamide by the addition of aminopropanol on the F carboxylic group.</text>
</comment>
<evidence type="ECO:0000256" key="9">
    <source>
        <dbReference type="HAMAP-Rule" id="MF_00024"/>
    </source>
</evidence>
<dbReference type="eggNOG" id="COG1270">
    <property type="taxonomic scope" value="Bacteria"/>
</dbReference>
<feature type="transmembrane region" description="Helical" evidence="9">
    <location>
        <begin position="331"/>
        <end position="349"/>
    </location>
</feature>
<dbReference type="AlphaFoldDB" id="E7RVM2"/>
<keyword evidence="5 9" id="KW-0169">Cobalamin biosynthesis</keyword>
<dbReference type="HAMAP" id="MF_00024">
    <property type="entry name" value="CobD_CbiB"/>
    <property type="match status" value="1"/>
</dbReference>
<organism evidence="10 11">
    <name type="scientific">Lautropia mirabilis ATCC 51599</name>
    <dbReference type="NCBI Taxonomy" id="887898"/>
    <lineage>
        <taxon>Bacteria</taxon>
        <taxon>Pseudomonadati</taxon>
        <taxon>Pseudomonadota</taxon>
        <taxon>Betaproteobacteria</taxon>
        <taxon>Burkholderiales</taxon>
        <taxon>Burkholderiaceae</taxon>
        <taxon>Lautropia</taxon>
    </lineage>
</organism>
<dbReference type="InterPro" id="IPR004485">
    <property type="entry name" value="Cobalamin_biosynth_CobD/CbiB"/>
</dbReference>
<dbReference type="Proteomes" id="UP000011021">
    <property type="component" value="Unassembled WGS sequence"/>
</dbReference>
<dbReference type="GO" id="GO:0015420">
    <property type="term" value="F:ABC-type vitamin B12 transporter activity"/>
    <property type="evidence" value="ECO:0007669"/>
    <property type="project" value="UniProtKB-UniRule"/>
</dbReference>
<dbReference type="GO" id="GO:0016874">
    <property type="term" value="F:ligase activity"/>
    <property type="evidence" value="ECO:0007669"/>
    <property type="project" value="UniProtKB-KW"/>
</dbReference>
<accession>E7RVM2</accession>
<comment type="pathway">
    <text evidence="2 9">Cofactor biosynthesis; adenosylcobalamin biosynthesis.</text>
</comment>
<dbReference type="GO" id="GO:0005886">
    <property type="term" value="C:plasma membrane"/>
    <property type="evidence" value="ECO:0007669"/>
    <property type="project" value="UniProtKB-SubCell"/>
</dbReference>
<evidence type="ECO:0000256" key="2">
    <source>
        <dbReference type="ARBA" id="ARBA00004953"/>
    </source>
</evidence>
<reference evidence="10 11" key="1">
    <citation type="submission" date="2010-12" db="EMBL/GenBank/DDBJ databases">
        <authorList>
            <person name="Muzny D."/>
            <person name="Qin X."/>
            <person name="Deng J."/>
            <person name="Jiang H."/>
            <person name="Liu Y."/>
            <person name="Qu J."/>
            <person name="Song X.-Z."/>
            <person name="Zhang L."/>
            <person name="Thornton R."/>
            <person name="Coyle M."/>
            <person name="Francisco L."/>
            <person name="Jackson L."/>
            <person name="Javaid M."/>
            <person name="Korchina V."/>
            <person name="Kovar C."/>
            <person name="Mata R."/>
            <person name="Mathew T."/>
            <person name="Ngo R."/>
            <person name="Nguyen L."/>
            <person name="Nguyen N."/>
            <person name="Okwuonu G."/>
            <person name="Ongeri F."/>
            <person name="Pham C."/>
            <person name="Simmons D."/>
            <person name="Wilczek-Boney K."/>
            <person name="Hale W."/>
            <person name="Jakkamsetti A."/>
            <person name="Pham P."/>
            <person name="Ruth R."/>
            <person name="San Lucas F."/>
            <person name="Warren J."/>
            <person name="Zhang J."/>
            <person name="Zhao Z."/>
            <person name="Zhou C."/>
            <person name="Zhu D."/>
            <person name="Lee S."/>
            <person name="Bess C."/>
            <person name="Blankenburg K."/>
            <person name="Forbes L."/>
            <person name="Fu Q."/>
            <person name="Gubbala S."/>
            <person name="Hirani K."/>
            <person name="Jayaseelan J.C."/>
            <person name="Lara F."/>
            <person name="Munidasa M."/>
            <person name="Palculict T."/>
            <person name="Patil S."/>
            <person name="Pu L.-L."/>
            <person name="Saada N."/>
            <person name="Tang L."/>
            <person name="Weissenberger G."/>
            <person name="Zhu Y."/>
            <person name="Hemphill L."/>
            <person name="Shang Y."/>
            <person name="Youmans B."/>
            <person name="Ayvaz T."/>
            <person name="Ross M."/>
            <person name="Santibanez J."/>
            <person name="Aqrawi P."/>
            <person name="Gross S."/>
            <person name="Joshi V."/>
            <person name="Fowler G."/>
            <person name="Nazareth L."/>
            <person name="Reid J."/>
            <person name="Worley K."/>
            <person name="Petrosino J."/>
            <person name="Highlander S."/>
            <person name="Gibbs R."/>
        </authorList>
    </citation>
    <scope>NUCLEOTIDE SEQUENCE [LARGE SCALE GENOMIC DNA]</scope>
    <source>
        <strain evidence="10 11">ATCC 51599</strain>
    </source>
</reference>
<evidence type="ECO:0000313" key="11">
    <source>
        <dbReference type="Proteomes" id="UP000011021"/>
    </source>
</evidence>
<keyword evidence="4 9" id="KW-1003">Cell membrane</keyword>
<evidence type="ECO:0000256" key="4">
    <source>
        <dbReference type="ARBA" id="ARBA00022475"/>
    </source>
</evidence>
<dbReference type="EMBL" id="AEQP01000003">
    <property type="protein sequence ID" value="EFV95355.1"/>
    <property type="molecule type" value="Genomic_DNA"/>
</dbReference>
<gene>
    <name evidence="9 10" type="primary">cobD</name>
    <name evidence="10" type="ORF">HMPREF0551_0843</name>
</gene>
<comment type="caution">
    <text evidence="9">Lacks conserved residue(s) required for the propagation of feature annotation.</text>
</comment>
<keyword evidence="7 9" id="KW-1133">Transmembrane helix</keyword>
<dbReference type="STRING" id="887898.HMPREF0551_0843"/>
<dbReference type="Pfam" id="PF03186">
    <property type="entry name" value="CobD_Cbib"/>
    <property type="match status" value="1"/>
</dbReference>
<keyword evidence="8 9" id="KW-0472">Membrane</keyword>
<dbReference type="PANTHER" id="PTHR34308">
    <property type="entry name" value="COBALAMIN BIOSYNTHESIS PROTEIN CBIB"/>
    <property type="match status" value="1"/>
</dbReference>
<dbReference type="RefSeq" id="WP_005673017.1">
    <property type="nucleotide sequence ID" value="NZ_CP146288.1"/>
</dbReference>
<feature type="transmembrane region" description="Helical" evidence="9">
    <location>
        <begin position="197"/>
        <end position="218"/>
    </location>
</feature>
<comment type="caution">
    <text evidence="10">The sequence shown here is derived from an EMBL/GenBank/DDBJ whole genome shotgun (WGS) entry which is preliminary data.</text>
</comment>
<evidence type="ECO:0000313" key="10">
    <source>
        <dbReference type="EMBL" id="EFV95355.1"/>
    </source>
</evidence>
<comment type="similarity">
    <text evidence="3 9">Belongs to the CobD/CbiB family.</text>
</comment>
<sequence>MIEIAAWAPAAVPLLAFGLDVAFGEPPVRLHPVVWMGQYLQWAGERIAPSVVVDAAPLRETRHANASRIAGKERFSLSETGGTTTVQDARRQFRLGALAWLLGAAVTTSLAWGVQGALGQLPVWLAVPLLALCLKPLFAWTMLRDLVAQVEAALGQGLQAGREQLAHLVSRDVQQLDEAGVRESAIETLAENLSDSLVAPLLWFALLGLPGAALYRFANTADAMWGYPGAHGGRHWQWAGKWAARADDVLNWLPARLTAGLLMLGARRMLWQALPAQAALTPSPNGGWPMGAMALRLGVSLGKPGVYRLNAQALAPQASHTWQALRRARRAAWLAVALCAGAVALVEPWA</sequence>
<feature type="transmembrane region" description="Helical" evidence="9">
    <location>
        <begin position="121"/>
        <end position="143"/>
    </location>
</feature>
<evidence type="ECO:0000256" key="3">
    <source>
        <dbReference type="ARBA" id="ARBA00006263"/>
    </source>
</evidence>
<protein>
    <recommendedName>
        <fullName evidence="9">Cobalamin biosynthesis protein CobD</fullName>
    </recommendedName>
</protein>
<evidence type="ECO:0000256" key="1">
    <source>
        <dbReference type="ARBA" id="ARBA00004651"/>
    </source>
</evidence>
<feature type="transmembrane region" description="Helical" evidence="9">
    <location>
        <begin position="97"/>
        <end position="114"/>
    </location>
</feature>
<keyword evidence="11" id="KW-1185">Reference proteome</keyword>
<dbReference type="PANTHER" id="PTHR34308:SF1">
    <property type="entry name" value="COBALAMIN BIOSYNTHESIS PROTEIN CBIB"/>
    <property type="match status" value="1"/>
</dbReference>
<keyword evidence="10" id="KW-0436">Ligase</keyword>
<comment type="subcellular location">
    <subcellularLocation>
        <location evidence="1 9">Cell membrane</location>
        <topology evidence="1 9">Multi-pass membrane protein</topology>
    </subcellularLocation>
</comment>
<dbReference type="HOGENOM" id="CLU_054212_0_1_4"/>